<protein>
    <recommendedName>
        <fullName evidence="4">Mic1 domain-containing protein</fullName>
    </recommendedName>
</protein>
<name>A0ABQ9YKU4_9EUKA</name>
<reference evidence="2 3" key="1">
    <citation type="journal article" date="2022" name="bioRxiv">
        <title>Genomics of Preaxostyla Flagellates Illuminates Evolutionary Transitions and the Path Towards Mitochondrial Loss.</title>
        <authorList>
            <person name="Novak L.V.F."/>
            <person name="Treitli S.C."/>
            <person name="Pyrih J."/>
            <person name="Halakuc P."/>
            <person name="Pipaliya S.V."/>
            <person name="Vacek V."/>
            <person name="Brzon O."/>
            <person name="Soukal P."/>
            <person name="Eme L."/>
            <person name="Dacks J.B."/>
            <person name="Karnkowska A."/>
            <person name="Elias M."/>
            <person name="Hampl V."/>
        </authorList>
    </citation>
    <scope>NUCLEOTIDE SEQUENCE [LARGE SCALE GENOMIC DNA]</scope>
    <source>
        <strain evidence="2">NAU3</strain>
        <tissue evidence="2">Gut</tissue>
    </source>
</reference>
<organism evidence="2 3">
    <name type="scientific">Blattamonas nauphoetae</name>
    <dbReference type="NCBI Taxonomy" id="2049346"/>
    <lineage>
        <taxon>Eukaryota</taxon>
        <taxon>Metamonada</taxon>
        <taxon>Preaxostyla</taxon>
        <taxon>Oxymonadida</taxon>
        <taxon>Blattamonas</taxon>
    </lineage>
</organism>
<feature type="region of interest" description="Disordered" evidence="1">
    <location>
        <begin position="1033"/>
        <end position="1053"/>
    </location>
</feature>
<keyword evidence="3" id="KW-1185">Reference proteome</keyword>
<evidence type="ECO:0000313" key="3">
    <source>
        <dbReference type="Proteomes" id="UP001281761"/>
    </source>
</evidence>
<feature type="region of interest" description="Disordered" evidence="1">
    <location>
        <begin position="1078"/>
        <end position="1099"/>
    </location>
</feature>
<evidence type="ECO:0000313" key="2">
    <source>
        <dbReference type="EMBL" id="KAK2964388.1"/>
    </source>
</evidence>
<feature type="compositionally biased region" description="Basic residues" evidence="1">
    <location>
        <begin position="1079"/>
        <end position="1091"/>
    </location>
</feature>
<gene>
    <name evidence="2" type="ORF">BLNAU_919</name>
</gene>
<dbReference type="EMBL" id="JARBJD010000003">
    <property type="protein sequence ID" value="KAK2964388.1"/>
    <property type="molecule type" value="Genomic_DNA"/>
</dbReference>
<evidence type="ECO:0008006" key="4">
    <source>
        <dbReference type="Google" id="ProtNLM"/>
    </source>
</evidence>
<dbReference type="Proteomes" id="UP001281761">
    <property type="component" value="Unassembled WGS sequence"/>
</dbReference>
<accession>A0ABQ9YKU4</accession>
<sequence>MLTPGDPLSISPVKSHIFFDRGFKTYLALEHSILFFSKGEISIQLCITCVHGINLDKVKSASLSPDYQYLALLLETDSLVVVDIHRDRKFSFYPGNAVQGAGFACLDFLWIGHGDQAVISLHNPTKSKGRAGSFLDPEQLCIFFHQHYKQKGHLMVVSLDDINVKSAIITETTEEHDYYLPLQQTETQSQQYSYLAKDGTFWTKLLPKPVPQVELSVIRVLPRRGPLQIAPKGKDEEVDVPEEKPDELVHYSSSNTATLTVGTPLSSNHFSVVILYGLPFLLFHHSSSIINPQSEHACISVIPIPLCEYPHPPLPQGFLPNPSFPVLHPASPLFAPFLSPSSLITPTIRGPSIDLIKRNPFTDTTTLITQSDLTALDFTPQVLFNQSCSLSPAQTEQTIYSLLESVDTTSSLFCDKEQEEQKTQQKKIEFSALQALKLFTTPIVTQLDLPDDVVEFFTEKEKDQKRLTFRKDSTTPVFETTQLSPQLSSYSSVNAKQEQIRQRKKDLPVPLPVSEEEEQIDGRGSIEQNQDAHPYFHHLTTLPPLSSFFPQTPLTSTTILLHSCHSPIDTETPVFFSVVDNILLVHSHSHTTPIDLREKGRELAASTLLDALSSPTSLHPSTVISALIPFTLTQILTASFLKSQVVKSFSAHLTRYWLLNPVFDAFLKSISEQSNQLANDIDDVPAFLLAALSTRTAQSFPHVRESNFNVGFSLSDMMFSSFTMTQTDLISVIQMVWQTRLRIRNWTQNELTQQFFAASTPSSLLSRPLSRSLLPYTSLVLAMDENNPLFDPLASTTTQPILTNNTLLHSTQTILTQLKIIHSVFNMTTHPTLALIVTALQSFLKRPHSTIQFLKSQIIPLALRTSLVLTSITSSLTAPPLRPPQITDTPAPTQSPLKLFVSPFGPLQHDLTILSSLARIILLDYTQPTQAILILLQQKRVEDALLLLHSHQIRQTTKSSLVSRLSLFVFVQQLIVDSSFSFLENTRFHWLVQRVYANYPWASLQQAITDFSKSKVFLEIKWLTGIMSFDPSSGDNRVKTRKPTLPPLGGHDERNAREWNVPRCSAHQCVKGLNDRIGVKTKGRGNSHKRSLNPLSSSQ</sequence>
<evidence type="ECO:0000256" key="1">
    <source>
        <dbReference type="SAM" id="MobiDB-lite"/>
    </source>
</evidence>
<proteinExistence type="predicted"/>
<comment type="caution">
    <text evidence="2">The sequence shown here is derived from an EMBL/GenBank/DDBJ whole genome shotgun (WGS) entry which is preliminary data.</text>
</comment>